<feature type="transmembrane region" description="Helical" evidence="5">
    <location>
        <begin position="63"/>
        <end position="83"/>
    </location>
</feature>
<feature type="transmembrane region" description="Helical" evidence="5">
    <location>
        <begin position="194"/>
        <end position="213"/>
    </location>
</feature>
<dbReference type="GO" id="GO:0030026">
    <property type="term" value="P:intracellular manganese ion homeostasis"/>
    <property type="evidence" value="ECO:0007669"/>
    <property type="project" value="InterPro"/>
</dbReference>
<dbReference type="OrthoDB" id="188924at2"/>
<keyword evidence="4 5" id="KW-0472">Membrane</keyword>
<feature type="transmembrane region" description="Helical" evidence="5">
    <location>
        <begin position="164"/>
        <end position="188"/>
    </location>
</feature>
<name>A0A0R1X5B2_9LACO</name>
<keyword evidence="3 5" id="KW-1133">Transmembrane helix</keyword>
<dbReference type="GO" id="GO:0012505">
    <property type="term" value="C:endomembrane system"/>
    <property type="evidence" value="ECO:0007669"/>
    <property type="project" value="UniProtKB-SubCell"/>
</dbReference>
<dbReference type="InterPro" id="IPR008217">
    <property type="entry name" value="Ccc1_fam"/>
</dbReference>
<feature type="transmembrane region" description="Helical" evidence="5">
    <location>
        <begin position="225"/>
        <end position="245"/>
    </location>
</feature>
<evidence type="ECO:0000256" key="2">
    <source>
        <dbReference type="ARBA" id="ARBA00022692"/>
    </source>
</evidence>
<dbReference type="Pfam" id="PF01988">
    <property type="entry name" value="VIT1"/>
    <property type="match status" value="1"/>
</dbReference>
<evidence type="ECO:0000313" key="7">
    <source>
        <dbReference type="Proteomes" id="UP000050949"/>
    </source>
</evidence>
<dbReference type="CDD" id="cd02432">
    <property type="entry name" value="Nodulin-21_like_1"/>
    <property type="match status" value="1"/>
</dbReference>
<comment type="subcellular location">
    <subcellularLocation>
        <location evidence="1">Endomembrane system</location>
        <topology evidence="1">Multi-pass membrane protein</topology>
    </subcellularLocation>
</comment>
<dbReference type="Proteomes" id="UP000050949">
    <property type="component" value="Unassembled WGS sequence"/>
</dbReference>
<dbReference type="eggNOG" id="COG1814">
    <property type="taxonomic scope" value="Bacteria"/>
</dbReference>
<dbReference type="PANTHER" id="PTHR31851">
    <property type="entry name" value="FE(2+)/MN(2+) TRANSPORTER PCL1"/>
    <property type="match status" value="1"/>
</dbReference>
<gene>
    <name evidence="6" type="ORF">FC91_GL001593</name>
</gene>
<proteinExistence type="predicted"/>
<keyword evidence="2 5" id="KW-0812">Transmembrane</keyword>
<protein>
    <recommendedName>
        <fullName evidence="8">Integral membrane protein</fullName>
    </recommendedName>
</protein>
<feature type="transmembrane region" description="Helical" evidence="5">
    <location>
        <begin position="34"/>
        <end position="57"/>
    </location>
</feature>
<reference evidence="6 7" key="1">
    <citation type="journal article" date="2015" name="Genome Announc.">
        <title>Expanding the biotechnology potential of lactobacilli through comparative genomics of 213 strains and associated genera.</title>
        <authorList>
            <person name="Sun Z."/>
            <person name="Harris H.M."/>
            <person name="McCann A."/>
            <person name="Guo C."/>
            <person name="Argimon S."/>
            <person name="Zhang W."/>
            <person name="Yang X."/>
            <person name="Jeffery I.B."/>
            <person name="Cooney J.C."/>
            <person name="Kagawa T.F."/>
            <person name="Liu W."/>
            <person name="Song Y."/>
            <person name="Salvetti E."/>
            <person name="Wrobel A."/>
            <person name="Rasinkangas P."/>
            <person name="Parkhill J."/>
            <person name="Rea M.C."/>
            <person name="O'Sullivan O."/>
            <person name="Ritari J."/>
            <person name="Douillard F.P."/>
            <person name="Paul Ross R."/>
            <person name="Yang R."/>
            <person name="Briner A.E."/>
            <person name="Felis G.E."/>
            <person name="de Vos W.M."/>
            <person name="Barrangou R."/>
            <person name="Klaenhammer T.R."/>
            <person name="Caufield P.W."/>
            <person name="Cui Y."/>
            <person name="Zhang H."/>
            <person name="O'Toole P.W."/>
        </authorList>
    </citation>
    <scope>NUCLEOTIDE SEQUENCE [LARGE SCALE GENOMIC DNA]</scope>
    <source>
        <strain evidence="6 7">DSM 16991</strain>
    </source>
</reference>
<sequence>MENEETILIEPKQHRLPWRQRLSFRRDLGNRLNVLRAGVMGANDGIISTAGIVMGVAGANMSATALMLAGVSAMISGALSMGGGEYMSVSAQRDLQDSICQKEQDQLKNDKDASFQGMYQHYLAKGYAAENAAAMAHSIVNNEDIATILAEKFQIKLNKLLNPWLAAGADFFAFILGALLPLLCITLIPNPYKVSVTMAAVVVCLFGTGYTSARLSRVPARKGALRNMIVGLLTMVIGFAIGSLIG</sequence>
<dbReference type="PATRIC" id="fig|1122147.4.peg.1652"/>
<evidence type="ECO:0000256" key="5">
    <source>
        <dbReference type="SAM" id="Phobius"/>
    </source>
</evidence>
<dbReference type="EMBL" id="AZFW01000150">
    <property type="protein sequence ID" value="KRM23732.1"/>
    <property type="molecule type" value="Genomic_DNA"/>
</dbReference>
<accession>A0A0R1X5B2</accession>
<evidence type="ECO:0000256" key="4">
    <source>
        <dbReference type="ARBA" id="ARBA00023136"/>
    </source>
</evidence>
<evidence type="ECO:0000256" key="3">
    <source>
        <dbReference type="ARBA" id="ARBA00022989"/>
    </source>
</evidence>
<evidence type="ECO:0000313" key="6">
    <source>
        <dbReference type="EMBL" id="KRM23732.1"/>
    </source>
</evidence>
<comment type="caution">
    <text evidence="6">The sequence shown here is derived from an EMBL/GenBank/DDBJ whole genome shotgun (WGS) entry which is preliminary data.</text>
</comment>
<organism evidence="6 7">
    <name type="scientific">Schleiferilactobacillus harbinensis DSM 16991</name>
    <dbReference type="NCBI Taxonomy" id="1122147"/>
    <lineage>
        <taxon>Bacteria</taxon>
        <taxon>Bacillati</taxon>
        <taxon>Bacillota</taxon>
        <taxon>Bacilli</taxon>
        <taxon>Lactobacillales</taxon>
        <taxon>Lactobacillaceae</taxon>
        <taxon>Schleiferilactobacillus</taxon>
    </lineage>
</organism>
<dbReference type="AlphaFoldDB" id="A0A0R1X5B2"/>
<dbReference type="GO" id="GO:0005384">
    <property type="term" value="F:manganese ion transmembrane transporter activity"/>
    <property type="evidence" value="ECO:0007669"/>
    <property type="project" value="InterPro"/>
</dbReference>
<evidence type="ECO:0008006" key="8">
    <source>
        <dbReference type="Google" id="ProtNLM"/>
    </source>
</evidence>
<evidence type="ECO:0000256" key="1">
    <source>
        <dbReference type="ARBA" id="ARBA00004127"/>
    </source>
</evidence>